<evidence type="ECO:0000259" key="1">
    <source>
        <dbReference type="PROSITE" id="PS51186"/>
    </source>
</evidence>
<dbReference type="Gene3D" id="3.40.630.30">
    <property type="match status" value="1"/>
</dbReference>
<dbReference type="InterPro" id="IPR000182">
    <property type="entry name" value="GNAT_dom"/>
</dbReference>
<accession>A0A0R2MSL2</accession>
<dbReference type="SUPFAM" id="SSF55729">
    <property type="entry name" value="Acyl-CoA N-acyltransferases (Nat)"/>
    <property type="match status" value="1"/>
</dbReference>
<proteinExistence type="predicted"/>
<organism evidence="2 3">
    <name type="scientific">Lacticaseibacillus saniviri JCM 17471 = DSM 24301</name>
    <dbReference type="NCBI Taxonomy" id="1293598"/>
    <lineage>
        <taxon>Bacteria</taxon>
        <taxon>Bacillati</taxon>
        <taxon>Bacillota</taxon>
        <taxon>Bacilli</taxon>
        <taxon>Lactobacillales</taxon>
        <taxon>Lactobacillaceae</taxon>
        <taxon>Lacticaseibacillus</taxon>
    </lineage>
</organism>
<name>A0A0R2MSL2_9LACO</name>
<dbReference type="GO" id="GO:0016747">
    <property type="term" value="F:acyltransferase activity, transferring groups other than amino-acyl groups"/>
    <property type="evidence" value="ECO:0007669"/>
    <property type="project" value="InterPro"/>
</dbReference>
<dbReference type="OrthoDB" id="9800797at2"/>
<dbReference type="AlphaFoldDB" id="A0A0R2MSL2"/>
<reference evidence="2 3" key="1">
    <citation type="journal article" date="2015" name="Genome Announc.">
        <title>Expanding the biotechnology potential of lactobacilli through comparative genomics of 213 strains and associated genera.</title>
        <authorList>
            <person name="Sun Z."/>
            <person name="Harris H.M."/>
            <person name="McCann A."/>
            <person name="Guo C."/>
            <person name="Argimon S."/>
            <person name="Zhang W."/>
            <person name="Yang X."/>
            <person name="Jeffery I.B."/>
            <person name="Cooney J.C."/>
            <person name="Kagawa T.F."/>
            <person name="Liu W."/>
            <person name="Song Y."/>
            <person name="Salvetti E."/>
            <person name="Wrobel A."/>
            <person name="Rasinkangas P."/>
            <person name="Parkhill J."/>
            <person name="Rea M.C."/>
            <person name="O'Sullivan O."/>
            <person name="Ritari J."/>
            <person name="Douillard F.P."/>
            <person name="Paul Ross R."/>
            <person name="Yang R."/>
            <person name="Briner A.E."/>
            <person name="Felis G.E."/>
            <person name="de Vos W.M."/>
            <person name="Barrangou R."/>
            <person name="Klaenhammer T.R."/>
            <person name="Caufield P.W."/>
            <person name="Cui Y."/>
            <person name="Zhang H."/>
            <person name="O'Toole P.W."/>
        </authorList>
    </citation>
    <scope>NUCLEOTIDE SEQUENCE [LARGE SCALE GENOMIC DNA]</scope>
    <source>
        <strain evidence="2 3">DSM 24301</strain>
    </source>
</reference>
<dbReference type="PROSITE" id="PS51186">
    <property type="entry name" value="GNAT"/>
    <property type="match status" value="1"/>
</dbReference>
<keyword evidence="3" id="KW-1185">Reference proteome</keyword>
<evidence type="ECO:0000313" key="3">
    <source>
        <dbReference type="Proteomes" id="UP000050969"/>
    </source>
</evidence>
<dbReference type="PATRIC" id="fig|1293598.4.peg.1067"/>
<dbReference type="Proteomes" id="UP000050969">
    <property type="component" value="Unassembled WGS sequence"/>
</dbReference>
<dbReference type="CDD" id="cd04301">
    <property type="entry name" value="NAT_SF"/>
    <property type="match status" value="1"/>
</dbReference>
<comment type="caution">
    <text evidence="2">The sequence shown here is derived from an EMBL/GenBank/DDBJ whole genome shotgun (WGS) entry which is preliminary data.</text>
</comment>
<protein>
    <recommendedName>
        <fullName evidence="1">N-acetyltransferase domain-containing protein</fullName>
    </recommendedName>
</protein>
<sequence>MITHRRFKNTDAPEVAALVRTTMLTTNRHDYSRAYLENDLKTLTANDFIQRALQFHCYVFLDSVTNHIIAVGAIGPYWGKTDESSLFNIFVHPSYQGQGIGRQLISVLEQDDYFTRAHRIEIPASITALPFYQKMGYTFKDGIETPDEERLYRLEKFNHASN</sequence>
<dbReference type="EMBL" id="JQCE01000035">
    <property type="protein sequence ID" value="KRO16575.1"/>
    <property type="molecule type" value="Genomic_DNA"/>
</dbReference>
<feature type="domain" description="N-acetyltransferase" evidence="1">
    <location>
        <begin position="2"/>
        <end position="159"/>
    </location>
</feature>
<evidence type="ECO:0000313" key="2">
    <source>
        <dbReference type="EMBL" id="KRO16575.1"/>
    </source>
</evidence>
<gene>
    <name evidence="2" type="ORF">IV56_GL001017</name>
</gene>
<dbReference type="InterPro" id="IPR016181">
    <property type="entry name" value="Acyl_CoA_acyltransferase"/>
</dbReference>
<dbReference type="RefSeq" id="WP_054776907.1">
    <property type="nucleotide sequence ID" value="NZ_BBBX01000005.1"/>
</dbReference>
<dbReference type="Pfam" id="PF00583">
    <property type="entry name" value="Acetyltransf_1"/>
    <property type="match status" value="1"/>
</dbReference>
<dbReference type="STRING" id="1293598.IV56_GL001017"/>